<dbReference type="Proteomes" id="UP000437017">
    <property type="component" value="Unassembled WGS sequence"/>
</dbReference>
<sequence>MLLGELAKEKGTRNTLSLTNSAVYQFQTSMACPVPFTWKKRDARIEASAPSQSLQKHINIASTATFAITVRTNSMELANTSAIAYSNIIAIFVTTATRTIIP</sequence>
<proteinExistence type="predicted"/>
<dbReference type="OrthoDB" id="9688533at2759"/>
<evidence type="ECO:0000313" key="1">
    <source>
        <dbReference type="EMBL" id="KAB0402903.1"/>
    </source>
</evidence>
<accession>A0A6A1Q6Z3</accession>
<dbReference type="AlphaFoldDB" id="A0A6A1Q6Z3"/>
<name>A0A6A1Q6Z3_BALPH</name>
<keyword evidence="2" id="KW-1185">Reference proteome</keyword>
<reference evidence="1 2" key="1">
    <citation type="journal article" date="2019" name="PLoS ONE">
        <title>Genomic analyses reveal an absence of contemporary introgressive admixture between fin whales and blue whales, despite known hybrids.</title>
        <authorList>
            <person name="Westbury M.V."/>
            <person name="Petersen B."/>
            <person name="Lorenzen E.D."/>
        </authorList>
    </citation>
    <scope>NUCLEOTIDE SEQUENCE [LARGE SCALE GENOMIC DNA]</scope>
    <source>
        <strain evidence="1">FinWhale-01</strain>
    </source>
</reference>
<protein>
    <submittedName>
        <fullName evidence="1">Uncharacterized protein</fullName>
    </submittedName>
</protein>
<gene>
    <name evidence="1" type="ORF">E2I00_005740</name>
</gene>
<evidence type="ECO:0000313" key="2">
    <source>
        <dbReference type="Proteomes" id="UP000437017"/>
    </source>
</evidence>
<organism evidence="1 2">
    <name type="scientific">Balaenoptera physalus</name>
    <name type="common">Fin whale</name>
    <name type="synonym">Balaena physalus</name>
    <dbReference type="NCBI Taxonomy" id="9770"/>
    <lineage>
        <taxon>Eukaryota</taxon>
        <taxon>Metazoa</taxon>
        <taxon>Chordata</taxon>
        <taxon>Craniata</taxon>
        <taxon>Vertebrata</taxon>
        <taxon>Euteleostomi</taxon>
        <taxon>Mammalia</taxon>
        <taxon>Eutheria</taxon>
        <taxon>Laurasiatheria</taxon>
        <taxon>Artiodactyla</taxon>
        <taxon>Whippomorpha</taxon>
        <taxon>Cetacea</taxon>
        <taxon>Mysticeti</taxon>
        <taxon>Balaenopteridae</taxon>
        <taxon>Balaenoptera</taxon>
    </lineage>
</organism>
<dbReference type="EMBL" id="SGJD01000918">
    <property type="protein sequence ID" value="KAB0402903.1"/>
    <property type="molecule type" value="Genomic_DNA"/>
</dbReference>
<comment type="caution">
    <text evidence="1">The sequence shown here is derived from an EMBL/GenBank/DDBJ whole genome shotgun (WGS) entry which is preliminary data.</text>
</comment>